<gene>
    <name evidence="3" type="ORF">CFOL_v3_08697</name>
</gene>
<evidence type="ECO:0000313" key="4">
    <source>
        <dbReference type="Proteomes" id="UP000187406"/>
    </source>
</evidence>
<feature type="region of interest" description="Disordered" evidence="1">
    <location>
        <begin position="68"/>
        <end position="99"/>
    </location>
</feature>
<protein>
    <submittedName>
        <fullName evidence="3">DUF1296 domain-containing protein</fullName>
    </submittedName>
</protein>
<reference evidence="4" key="1">
    <citation type="submission" date="2016-04" db="EMBL/GenBank/DDBJ databases">
        <title>Cephalotus genome sequencing.</title>
        <authorList>
            <person name="Fukushima K."/>
            <person name="Hasebe M."/>
            <person name="Fang X."/>
        </authorList>
    </citation>
    <scope>NUCLEOTIDE SEQUENCE [LARGE SCALE GENOMIC DNA]</scope>
    <source>
        <strain evidence="4">cv. St1</strain>
    </source>
</reference>
<comment type="caution">
    <text evidence="3">The sequence shown here is derived from an EMBL/GenBank/DDBJ whole genome shotgun (WGS) entry which is preliminary data.</text>
</comment>
<evidence type="ECO:0000259" key="2">
    <source>
        <dbReference type="Pfam" id="PF06972"/>
    </source>
</evidence>
<keyword evidence="4" id="KW-1185">Reference proteome</keyword>
<feature type="region of interest" description="Disordered" evidence="1">
    <location>
        <begin position="1"/>
        <end position="21"/>
    </location>
</feature>
<dbReference type="EMBL" id="BDDD01000389">
    <property type="protein sequence ID" value="GAV65182.1"/>
    <property type="molecule type" value="Genomic_DNA"/>
</dbReference>
<organism evidence="3 4">
    <name type="scientific">Cephalotus follicularis</name>
    <name type="common">Albany pitcher plant</name>
    <dbReference type="NCBI Taxonomy" id="3775"/>
    <lineage>
        <taxon>Eukaryota</taxon>
        <taxon>Viridiplantae</taxon>
        <taxon>Streptophyta</taxon>
        <taxon>Embryophyta</taxon>
        <taxon>Tracheophyta</taxon>
        <taxon>Spermatophyta</taxon>
        <taxon>Magnoliopsida</taxon>
        <taxon>eudicotyledons</taxon>
        <taxon>Gunneridae</taxon>
        <taxon>Pentapetalae</taxon>
        <taxon>rosids</taxon>
        <taxon>fabids</taxon>
        <taxon>Oxalidales</taxon>
        <taxon>Cephalotaceae</taxon>
        <taxon>Cephalotus</taxon>
    </lineage>
</organism>
<dbReference type="SUPFAM" id="SSF46934">
    <property type="entry name" value="UBA-like"/>
    <property type="match status" value="1"/>
</dbReference>
<dbReference type="AlphaFoldDB" id="A0A1Q3BBJ5"/>
<dbReference type="InParanoid" id="A0A1Q3BBJ5"/>
<feature type="compositionally biased region" description="Basic and acidic residues" evidence="1">
    <location>
        <begin position="68"/>
        <end position="90"/>
    </location>
</feature>
<name>A0A1Q3BBJ5_CEPFO</name>
<feature type="compositionally biased region" description="Polar residues" evidence="1">
    <location>
        <begin position="160"/>
        <end position="191"/>
    </location>
</feature>
<sequence>MGSDNKKSNSNGSSVQQIPPAVKKVIENLREIVKDDHCTDSEIYSVLRDCAMDPNEAVHKLLSQDSFHEVKSKRERRKEIKETQESRGQGKDNVVSRGVRFGEYTAGRSGSAQSRYNEIGKAGYKRENGSVAPSSLYSSTSTIYRPTGRIFSEEPLPHSYSFNSDNGRQTVGTGDSTSLSVQSSPGHQSSWVGATTGQVSMAGIVRMGQLQNKASQLSSEPPYTHEAAIAKSYYYHPKTPLVSEPLQQKMNQIPHSSLPSNSSEMIHESGIAANQHGFDDEWPLAEQQTAVSGSSVLDASASSDTEICSNQSYSSRDRTNLSRNYRSDEYQISERNVANDNVKSGSVGYASTSGGQRIVNSVGVVSPYYDISFNSSHVHMGKHREGIELHSSFPNHSVSLPNDVITALSSAAADLRQLNIGKESVVPPTEDNCSLLLPNNIQALAADCPQLNFGTYKSSLNSTSSVPLASNSLSGLSKDSGARVGSSAAHLDTRNSVYGEDEQLGFMYNTLDATNYNSRLSLLSELMKQDIPDAIHGCEYMSPSSIPDPKITNINSPNSGYSVKISPNARNLPPLPSELLSHENGIPCDMFSSAMQTLKMRDSERHVFALEGQPPLLPKQSVPTRYSNAVSTMYSPTVSMSEVLSSSAFSLAQQQPSSQILPGGSFATGLARTKQLSTHSNTQHSPSLGELGNMIGYSSMPESYGYTPALQFLYADNHGLHEPSKYNLPQHRSGTVSSLPLFNNANASNYGSLGNSANIPGNFMHNLPPATTGIAVGYDGFVLPQYKDRDNFSLLQQNKESAAWDYGPGSRTMPGFSNSAYYSLLGENQQLSGYQQHQHSSLHYGASGYPNTHESQIGRVLEHQQQSRRDLASVVSQGMPSQQFHQVWQHS</sequence>
<feature type="domain" description="GBF-interacting protein 1 N-terminal" evidence="2">
    <location>
        <begin position="18"/>
        <end position="79"/>
    </location>
</feature>
<accession>A0A1Q3BBJ5</accession>
<dbReference type="OrthoDB" id="762072at2759"/>
<evidence type="ECO:0000256" key="1">
    <source>
        <dbReference type="SAM" id="MobiDB-lite"/>
    </source>
</evidence>
<dbReference type="STRING" id="3775.A0A1Q3BBJ5"/>
<feature type="region of interest" description="Disordered" evidence="1">
    <location>
        <begin position="155"/>
        <end position="191"/>
    </location>
</feature>
<proteinExistence type="predicted"/>
<dbReference type="Pfam" id="PF06972">
    <property type="entry name" value="GIP1_N"/>
    <property type="match status" value="1"/>
</dbReference>
<dbReference type="InterPro" id="IPR009060">
    <property type="entry name" value="UBA-like_sf"/>
</dbReference>
<evidence type="ECO:0000313" key="3">
    <source>
        <dbReference type="EMBL" id="GAV65182.1"/>
    </source>
</evidence>
<dbReference type="Proteomes" id="UP000187406">
    <property type="component" value="Unassembled WGS sequence"/>
</dbReference>
<dbReference type="InterPro" id="IPR009719">
    <property type="entry name" value="GIP1_N"/>
</dbReference>
<dbReference type="PANTHER" id="PTHR46445:SF7">
    <property type="entry name" value="GBF-INTERACTING PROTEIN 1 N-TERMINAL DOMAIN-CONTAINING PROTEIN"/>
    <property type="match status" value="1"/>
</dbReference>
<dbReference type="PANTHER" id="PTHR46445">
    <property type="entry name" value="RNA POLYMERASE II DEGRADATION FACTOR-LIKE PROTEIN (DUF1296)"/>
    <property type="match status" value="1"/>
</dbReference>